<dbReference type="InterPro" id="IPR050766">
    <property type="entry name" value="Bact_Lucif_Oxidored"/>
</dbReference>
<comment type="caution">
    <text evidence="4">The sequence shown here is derived from an EMBL/GenBank/DDBJ whole genome shotgun (WGS) entry which is preliminary data.</text>
</comment>
<dbReference type="AlphaFoldDB" id="A0A6A7YBH2"/>
<evidence type="ECO:0000313" key="4">
    <source>
        <dbReference type="EMBL" id="MQT14759.1"/>
    </source>
</evidence>
<dbReference type="PANTHER" id="PTHR30137:SF8">
    <property type="entry name" value="BLR5498 PROTEIN"/>
    <property type="match status" value="1"/>
</dbReference>
<protein>
    <submittedName>
        <fullName evidence="4">LLM class flavin-dependent oxidoreductase</fullName>
    </submittedName>
</protein>
<reference evidence="4 5" key="1">
    <citation type="submission" date="2019-09" db="EMBL/GenBank/DDBJ databases">
        <title>Segnochrobactrum spirostomi gen. nov., sp. nov., isolated from the ciliate Spirostomum cf. yagiui and description of a novel family, Segnochrobactraceae fam. nov. within the order Rhizobiales of the class Alphaproteobacteria.</title>
        <authorList>
            <person name="Akter S."/>
            <person name="Shazib S.U.A."/>
            <person name="Shin M.K."/>
        </authorList>
    </citation>
    <scope>NUCLEOTIDE SEQUENCE [LARGE SCALE GENOMIC DNA]</scope>
    <source>
        <strain evidence="4 5">Sp-1</strain>
    </source>
</reference>
<sequence length="357" mass="39595">MVKLGLFSLMGLYDRNTSPASVLRTTIDAVRMAEDFGFDVGWFAEHQFTNHSICPSSLLMVAHCAAETKRIRLGPAVLALPFYDPVRLVQETAFADLLTHGRLTLGLGSGYQPHEFERYRVDPHERHDIMLEAWDILEQGMTSGVVDYHGAFYQIPRTELSMRPFGLAMPEVFVASCHPEVVARTARNGHTPFMSFGHRGLAAAVAFRNLIAERWRAGGGDPATMPLAVQRYIYVTDDENDARHAARCVRDLARAAVPLSTTAPTRDGPFLRLMPLNDEPPLDDFLDNAVIGPADYCAEKLRQEIEALKPTHLSCFMGFAGIGRRETLASIERFGCDVIPQLEGLLELRGVDLKDAA</sequence>
<dbReference type="GO" id="GO:0005829">
    <property type="term" value="C:cytosol"/>
    <property type="evidence" value="ECO:0007669"/>
    <property type="project" value="TreeGrafter"/>
</dbReference>
<dbReference type="GO" id="GO:0016705">
    <property type="term" value="F:oxidoreductase activity, acting on paired donors, with incorporation or reduction of molecular oxygen"/>
    <property type="evidence" value="ECO:0007669"/>
    <property type="project" value="InterPro"/>
</dbReference>
<accession>A0A6A7YBH2</accession>
<dbReference type="Proteomes" id="UP000332515">
    <property type="component" value="Unassembled WGS sequence"/>
</dbReference>
<gene>
    <name evidence="4" type="ORF">F0357_19275</name>
</gene>
<dbReference type="SUPFAM" id="SSF51679">
    <property type="entry name" value="Bacterial luciferase-like"/>
    <property type="match status" value="1"/>
</dbReference>
<dbReference type="InterPro" id="IPR036661">
    <property type="entry name" value="Luciferase-like_sf"/>
</dbReference>
<name>A0A6A7YBH2_9HYPH</name>
<evidence type="ECO:0000259" key="3">
    <source>
        <dbReference type="Pfam" id="PF00296"/>
    </source>
</evidence>
<feature type="domain" description="Luciferase-like" evidence="3">
    <location>
        <begin position="3"/>
        <end position="305"/>
    </location>
</feature>
<dbReference type="PANTHER" id="PTHR30137">
    <property type="entry name" value="LUCIFERASE-LIKE MONOOXYGENASE"/>
    <property type="match status" value="1"/>
</dbReference>
<proteinExistence type="predicted"/>
<keyword evidence="5" id="KW-1185">Reference proteome</keyword>
<dbReference type="Pfam" id="PF00296">
    <property type="entry name" value="Bac_luciferase"/>
    <property type="match status" value="1"/>
</dbReference>
<dbReference type="Gene3D" id="3.20.20.30">
    <property type="entry name" value="Luciferase-like domain"/>
    <property type="match status" value="1"/>
</dbReference>
<dbReference type="EMBL" id="VWNA01000002">
    <property type="protein sequence ID" value="MQT14759.1"/>
    <property type="molecule type" value="Genomic_DNA"/>
</dbReference>
<dbReference type="InterPro" id="IPR011251">
    <property type="entry name" value="Luciferase-like_dom"/>
</dbReference>
<keyword evidence="2" id="KW-0503">Monooxygenase</keyword>
<organism evidence="4 5">
    <name type="scientific">Segnochrobactrum spirostomi</name>
    <dbReference type="NCBI Taxonomy" id="2608987"/>
    <lineage>
        <taxon>Bacteria</taxon>
        <taxon>Pseudomonadati</taxon>
        <taxon>Pseudomonadota</taxon>
        <taxon>Alphaproteobacteria</taxon>
        <taxon>Hyphomicrobiales</taxon>
        <taxon>Segnochrobactraceae</taxon>
        <taxon>Segnochrobactrum</taxon>
    </lineage>
</organism>
<evidence type="ECO:0000256" key="2">
    <source>
        <dbReference type="ARBA" id="ARBA00023033"/>
    </source>
</evidence>
<evidence type="ECO:0000256" key="1">
    <source>
        <dbReference type="ARBA" id="ARBA00023002"/>
    </source>
</evidence>
<dbReference type="RefSeq" id="WP_153487963.1">
    <property type="nucleotide sequence ID" value="NZ_VWNA01000002.1"/>
</dbReference>
<dbReference type="GO" id="GO:0004497">
    <property type="term" value="F:monooxygenase activity"/>
    <property type="evidence" value="ECO:0007669"/>
    <property type="project" value="UniProtKB-KW"/>
</dbReference>
<keyword evidence="1" id="KW-0560">Oxidoreductase</keyword>
<evidence type="ECO:0000313" key="5">
    <source>
        <dbReference type="Proteomes" id="UP000332515"/>
    </source>
</evidence>